<protein>
    <recommendedName>
        <fullName evidence="4">DUF4352 domain-containing protein</fullName>
    </recommendedName>
</protein>
<evidence type="ECO:0000313" key="6">
    <source>
        <dbReference type="Proteomes" id="UP000035553"/>
    </source>
</evidence>
<gene>
    <name evidence="5" type="ORF">SINU_01375</name>
</gene>
<dbReference type="Gene3D" id="2.60.40.1240">
    <property type="match status" value="1"/>
</dbReference>
<dbReference type="InterPro" id="IPR029051">
    <property type="entry name" value="DUF4352"/>
</dbReference>
<evidence type="ECO:0000313" key="5">
    <source>
        <dbReference type="EMBL" id="KLI03716.1"/>
    </source>
</evidence>
<dbReference type="STRING" id="1069536.SINU_01375"/>
<dbReference type="InterPro" id="IPR029050">
    <property type="entry name" value="Immunoprotect_excell_Ig-like"/>
</dbReference>
<feature type="compositionally biased region" description="Low complexity" evidence="2">
    <location>
        <begin position="27"/>
        <end position="41"/>
    </location>
</feature>
<feature type="chain" id="PRO_5038466234" description="DUF4352 domain-containing protein" evidence="3">
    <location>
        <begin position="19"/>
        <end position="190"/>
    </location>
</feature>
<proteinExistence type="predicted"/>
<evidence type="ECO:0000259" key="4">
    <source>
        <dbReference type="Pfam" id="PF11611"/>
    </source>
</evidence>
<organism evidence="5 6">
    <name type="scientific">Sporolactobacillus inulinus CASD</name>
    <dbReference type="NCBI Taxonomy" id="1069536"/>
    <lineage>
        <taxon>Bacteria</taxon>
        <taxon>Bacillati</taxon>
        <taxon>Bacillota</taxon>
        <taxon>Bacilli</taxon>
        <taxon>Bacillales</taxon>
        <taxon>Sporolactobacillaceae</taxon>
        <taxon>Sporolactobacillus</taxon>
    </lineage>
</organism>
<evidence type="ECO:0000256" key="3">
    <source>
        <dbReference type="SAM" id="SignalP"/>
    </source>
</evidence>
<dbReference type="PROSITE" id="PS51257">
    <property type="entry name" value="PROKAR_LIPOPROTEIN"/>
    <property type="match status" value="1"/>
</dbReference>
<comment type="caution">
    <text evidence="5">The sequence shown here is derived from an EMBL/GenBank/DDBJ whole genome shotgun (WGS) entry which is preliminary data.</text>
</comment>
<keyword evidence="1 3" id="KW-0732">Signal</keyword>
<evidence type="ECO:0000256" key="1">
    <source>
        <dbReference type="ARBA" id="ARBA00022729"/>
    </source>
</evidence>
<sequence length="190" mass="20509">MKRIVGLTISLLLIFTLAACTEDVTVGSGDSSASQTESSSKASKEKIHKQTKLDFTNTAAGQTTKVDSAEIKQVSDLNLIDNEMDQVDFVLLIHMSVSNKAKDEATTYPSQGHVVLEDGTQIDGLMGADVTVDDAFKDGEIASGATKSGYVLFPLKEKQAKQFKKGAFKFDVISGDEMLTQKNYSVAIQF</sequence>
<feature type="region of interest" description="Disordered" evidence="2">
    <location>
        <begin position="26"/>
        <end position="47"/>
    </location>
</feature>
<accession>A0A0U1QSP1</accession>
<reference evidence="5 6" key="1">
    <citation type="journal article" date="2011" name="J. Bacteriol.">
        <title>Draft genome sequence of Sporolactobacillus inulinus strain CASD, an efficient D-lactic acid-producing bacterium with high-concentration lactate tolerance capability.</title>
        <authorList>
            <person name="Yu B."/>
            <person name="Su F."/>
            <person name="Wang L."/>
            <person name="Xu K."/>
            <person name="Zhao B."/>
            <person name="Xu P."/>
        </authorList>
    </citation>
    <scope>NUCLEOTIDE SEQUENCE [LARGE SCALE GENOMIC DNA]</scope>
    <source>
        <strain evidence="5 6">CASD</strain>
    </source>
</reference>
<dbReference type="Proteomes" id="UP000035553">
    <property type="component" value="Unassembled WGS sequence"/>
</dbReference>
<dbReference type="AlphaFoldDB" id="A0A0U1QSP1"/>
<dbReference type="RefSeq" id="WP_010025532.1">
    <property type="nucleotide sequence ID" value="NZ_AFVQ02000017.1"/>
</dbReference>
<name>A0A0U1QSP1_9BACL</name>
<feature type="signal peptide" evidence="3">
    <location>
        <begin position="1"/>
        <end position="18"/>
    </location>
</feature>
<keyword evidence="6" id="KW-1185">Reference proteome</keyword>
<feature type="domain" description="DUF4352" evidence="4">
    <location>
        <begin position="61"/>
        <end position="160"/>
    </location>
</feature>
<dbReference type="OrthoDB" id="2989209at2"/>
<dbReference type="Pfam" id="PF11611">
    <property type="entry name" value="DUF4352"/>
    <property type="match status" value="1"/>
</dbReference>
<evidence type="ECO:0000256" key="2">
    <source>
        <dbReference type="SAM" id="MobiDB-lite"/>
    </source>
</evidence>
<dbReference type="EMBL" id="AFVQ02000017">
    <property type="protein sequence ID" value="KLI03716.1"/>
    <property type="molecule type" value="Genomic_DNA"/>
</dbReference>